<proteinExistence type="predicted"/>
<evidence type="ECO:0000313" key="1">
    <source>
        <dbReference type="EMBL" id="TCX78694.1"/>
    </source>
</evidence>
<comment type="caution">
    <text evidence="1">The sequence shown here is derived from an EMBL/GenBank/DDBJ whole genome shotgun (WGS) entry which is preliminary data.</text>
</comment>
<name>A0A483LV47_KLEPN</name>
<dbReference type="RefSeq" id="WP_071790232.1">
    <property type="nucleotide sequence ID" value="NZ_JAGKYF010000008.1"/>
</dbReference>
<organism evidence="1">
    <name type="scientific">Klebsiella pneumoniae</name>
    <dbReference type="NCBI Taxonomy" id="573"/>
    <lineage>
        <taxon>Bacteria</taxon>
        <taxon>Pseudomonadati</taxon>
        <taxon>Pseudomonadota</taxon>
        <taxon>Gammaproteobacteria</taxon>
        <taxon>Enterobacterales</taxon>
        <taxon>Enterobacteriaceae</taxon>
        <taxon>Klebsiella/Raoultella group</taxon>
        <taxon>Klebsiella</taxon>
        <taxon>Klebsiella pneumoniae complex</taxon>
    </lineage>
</organism>
<reference evidence="1" key="1">
    <citation type="submission" date="2019-01" db="EMBL/GenBank/DDBJ databases">
        <authorList>
            <person name="Lista F."/>
            <person name="Anselmo A."/>
        </authorList>
    </citation>
    <scope>NUCLEOTIDE SEQUENCE</scope>
    <source>
        <strain evidence="1">7S</strain>
    </source>
</reference>
<sequence length="64" mass="7580">MSKKPRYVVMIKGGKTLYRGNSRLLAWTIWLVNRRHKAIAYDCGIWVVEPAYWISIQSKRDCHD</sequence>
<dbReference type="AlphaFoldDB" id="A0A483LV47"/>
<gene>
    <name evidence="1" type="ORF">ETE99_24765</name>
</gene>
<protein>
    <submittedName>
        <fullName evidence="1">Uncharacterized protein</fullName>
    </submittedName>
</protein>
<accession>A0A483LV47</accession>
<dbReference type="EMBL" id="SDCP01000049">
    <property type="protein sequence ID" value="TCX78694.1"/>
    <property type="molecule type" value="Genomic_DNA"/>
</dbReference>